<dbReference type="EMBL" id="QJKF01000001">
    <property type="protein sequence ID" value="PXX71175.1"/>
    <property type="molecule type" value="Genomic_DNA"/>
</dbReference>
<gene>
    <name evidence="3" type="ORF">DFR70_101597</name>
</gene>
<evidence type="ECO:0000259" key="2">
    <source>
        <dbReference type="Pfam" id="PF01266"/>
    </source>
</evidence>
<dbReference type="InterPro" id="IPR036188">
    <property type="entry name" value="FAD/NAD-bd_sf"/>
</dbReference>
<keyword evidence="1" id="KW-0560">Oxidoreductase</keyword>
<dbReference type="AlphaFoldDB" id="A0A318KE30"/>
<dbReference type="OrthoDB" id="9806257at2"/>
<keyword evidence="4" id="KW-1185">Reference proteome</keyword>
<accession>A0A318KE30</accession>
<dbReference type="InterPro" id="IPR006076">
    <property type="entry name" value="FAD-dep_OxRdtase"/>
</dbReference>
<name>A0A318KE30_9NOCA</name>
<protein>
    <submittedName>
        <fullName evidence="3">Glycine/D-amino acid oxidase-like deaminating enzyme</fullName>
    </submittedName>
</protein>
<dbReference type="Pfam" id="PF01266">
    <property type="entry name" value="DAO"/>
    <property type="match status" value="1"/>
</dbReference>
<reference evidence="3 4" key="1">
    <citation type="submission" date="2018-05" db="EMBL/GenBank/DDBJ databases">
        <title>Genomic Encyclopedia of Type Strains, Phase IV (KMG-IV): sequencing the most valuable type-strain genomes for metagenomic binning, comparative biology and taxonomic classification.</title>
        <authorList>
            <person name="Goeker M."/>
        </authorList>
    </citation>
    <scope>NUCLEOTIDE SEQUENCE [LARGE SCALE GENOMIC DNA]</scope>
    <source>
        <strain evidence="3 4">DSM 44704</strain>
    </source>
</reference>
<dbReference type="Gene3D" id="3.30.9.10">
    <property type="entry name" value="D-Amino Acid Oxidase, subunit A, domain 2"/>
    <property type="match status" value="1"/>
</dbReference>
<dbReference type="RefSeq" id="WP_110293322.1">
    <property type="nucleotide sequence ID" value="NZ_QJKF01000001.1"/>
</dbReference>
<dbReference type="Proteomes" id="UP000247569">
    <property type="component" value="Unassembled WGS sequence"/>
</dbReference>
<proteinExistence type="predicted"/>
<evidence type="ECO:0000313" key="3">
    <source>
        <dbReference type="EMBL" id="PXX71175.1"/>
    </source>
</evidence>
<dbReference type="SUPFAM" id="SSF54373">
    <property type="entry name" value="FAD-linked reductases, C-terminal domain"/>
    <property type="match status" value="1"/>
</dbReference>
<dbReference type="SUPFAM" id="SSF51905">
    <property type="entry name" value="FAD/NAD(P)-binding domain"/>
    <property type="match status" value="1"/>
</dbReference>
<evidence type="ECO:0000313" key="4">
    <source>
        <dbReference type="Proteomes" id="UP000247569"/>
    </source>
</evidence>
<dbReference type="Gene3D" id="3.50.50.60">
    <property type="entry name" value="FAD/NAD(P)-binding domain"/>
    <property type="match status" value="2"/>
</dbReference>
<dbReference type="GO" id="GO:0016491">
    <property type="term" value="F:oxidoreductase activity"/>
    <property type="evidence" value="ECO:0007669"/>
    <property type="project" value="UniProtKB-KW"/>
</dbReference>
<sequence length="443" mass="46837">MTSEGAAPVRTDPDVVVVGGGVAGLFCAYHLRRAGASVTVLERGALGGPQSCSSGNTGFVGTHGAAPLAEPGLRAFRALGMLSADAPFYVKPRADRESLRWLGHFARACTATAAAAGFRTLIELKRRSLDLLLELCEIPSIAATFESPGIVLAFKTAEGFAEASRAVSRTVANGVPLRVLRPGELDELEPKTRFDIYGALYNPEGAYLRVPEFVVAFGRVLREMGVEIREHTEVTGFEISARGVERLHIEHGALPTERGALRTEHGTMRPGDVVLAAGAWSTECARLVGIDLTLQPIKGYSVTVDMPPGGPSRPVLLSEGRMAMVPLGDRLRLGGRLELTGMSTAISARRVRGMLCTAGEYLPDLAGLPTREAWSGLRPCTPDGVPLIGRASPRNVLVAVGYGHIGMGLAPAGGELISRILAGERPAIDPLPLRPGRFTSTIS</sequence>
<evidence type="ECO:0000256" key="1">
    <source>
        <dbReference type="ARBA" id="ARBA00023002"/>
    </source>
</evidence>
<dbReference type="PANTHER" id="PTHR13847:SF289">
    <property type="entry name" value="GLYCINE OXIDASE"/>
    <property type="match status" value="1"/>
</dbReference>
<comment type="caution">
    <text evidence="3">The sequence shown here is derived from an EMBL/GenBank/DDBJ whole genome shotgun (WGS) entry which is preliminary data.</text>
</comment>
<dbReference type="GO" id="GO:0005737">
    <property type="term" value="C:cytoplasm"/>
    <property type="evidence" value="ECO:0007669"/>
    <property type="project" value="TreeGrafter"/>
</dbReference>
<dbReference type="PANTHER" id="PTHR13847">
    <property type="entry name" value="SARCOSINE DEHYDROGENASE-RELATED"/>
    <property type="match status" value="1"/>
</dbReference>
<organism evidence="3 4">
    <name type="scientific">Nocardia tenerifensis</name>
    <dbReference type="NCBI Taxonomy" id="228006"/>
    <lineage>
        <taxon>Bacteria</taxon>
        <taxon>Bacillati</taxon>
        <taxon>Actinomycetota</taxon>
        <taxon>Actinomycetes</taxon>
        <taxon>Mycobacteriales</taxon>
        <taxon>Nocardiaceae</taxon>
        <taxon>Nocardia</taxon>
    </lineage>
</organism>
<feature type="domain" description="FAD dependent oxidoreductase" evidence="2">
    <location>
        <begin position="14"/>
        <end position="418"/>
    </location>
</feature>